<organism evidence="5 6">
    <name type="scientific">Rheinheimera soli</name>
    <dbReference type="NCBI Taxonomy" id="443616"/>
    <lineage>
        <taxon>Bacteria</taxon>
        <taxon>Pseudomonadati</taxon>
        <taxon>Pseudomonadota</taxon>
        <taxon>Gammaproteobacteria</taxon>
        <taxon>Chromatiales</taxon>
        <taxon>Chromatiaceae</taxon>
        <taxon>Rheinheimera</taxon>
    </lineage>
</organism>
<dbReference type="RefSeq" id="WP_310273550.1">
    <property type="nucleotide sequence ID" value="NZ_JAVDWR010000001.1"/>
</dbReference>
<keyword evidence="3" id="KW-0460">Magnesium</keyword>
<dbReference type="InterPro" id="IPR025877">
    <property type="entry name" value="MobA-like_NTP_Trfase"/>
</dbReference>
<accession>A0ABU1VU32</accession>
<dbReference type="Proteomes" id="UP001257909">
    <property type="component" value="Unassembled WGS sequence"/>
</dbReference>
<evidence type="ECO:0000259" key="4">
    <source>
        <dbReference type="Pfam" id="PF12804"/>
    </source>
</evidence>
<dbReference type="InterPro" id="IPR029044">
    <property type="entry name" value="Nucleotide-diphossugar_trans"/>
</dbReference>
<dbReference type="PANTHER" id="PTHR43584:SF8">
    <property type="entry name" value="N-ACETYLMURAMATE ALPHA-1-PHOSPHATE URIDYLYLTRANSFERASE"/>
    <property type="match status" value="1"/>
</dbReference>
<evidence type="ECO:0000313" key="6">
    <source>
        <dbReference type="Proteomes" id="UP001257909"/>
    </source>
</evidence>
<dbReference type="InterPro" id="IPR050065">
    <property type="entry name" value="GlmU-like"/>
</dbReference>
<keyword evidence="5" id="KW-0418">Kinase</keyword>
<dbReference type="EMBL" id="JAVDWR010000001">
    <property type="protein sequence ID" value="MDR7119209.1"/>
    <property type="molecule type" value="Genomic_DNA"/>
</dbReference>
<evidence type="ECO:0000313" key="5">
    <source>
        <dbReference type="EMBL" id="MDR7119209.1"/>
    </source>
</evidence>
<evidence type="ECO:0000256" key="1">
    <source>
        <dbReference type="ARBA" id="ARBA00022679"/>
    </source>
</evidence>
<comment type="caution">
    <text evidence="5">The sequence shown here is derived from an EMBL/GenBank/DDBJ whole genome shotgun (WGS) entry which is preliminary data.</text>
</comment>
<evidence type="ECO:0000256" key="2">
    <source>
        <dbReference type="ARBA" id="ARBA00022695"/>
    </source>
</evidence>
<reference evidence="5 6" key="1">
    <citation type="submission" date="2023-07" db="EMBL/GenBank/DDBJ databases">
        <title>Sorghum-associated microbial communities from plants grown in Nebraska, USA.</title>
        <authorList>
            <person name="Schachtman D."/>
        </authorList>
    </citation>
    <scope>NUCLEOTIDE SEQUENCE [LARGE SCALE GENOMIC DNA]</scope>
    <source>
        <strain evidence="5 6">4138</strain>
    </source>
</reference>
<proteinExistence type="predicted"/>
<keyword evidence="6" id="KW-1185">Reference proteome</keyword>
<keyword evidence="1" id="KW-0808">Transferase</keyword>
<sequence length="217" mass="24467">MQTIKYAVISAAGMGTRLGLNKPKCLVEINGKPIIDHLLDLLKEIEQVRIVVGFMETELIDHVKRIRKDVVFVRNPEYKTTSNSHSLWLASKDINEAFLAIDGDMIIEPKSFKTFLSQCDGKKNIIGVAVAKTEEAVFVELDQQQQVTSFFRAPASGIEWCGIACFVDIAFTPYSERYIYQFIEDYLPLDSCLITCCEIDTPADLELATKQSKSFEL</sequence>
<evidence type="ECO:0000256" key="3">
    <source>
        <dbReference type="ARBA" id="ARBA00022842"/>
    </source>
</evidence>
<dbReference type="Gene3D" id="3.90.550.10">
    <property type="entry name" value="Spore Coat Polysaccharide Biosynthesis Protein SpsA, Chain A"/>
    <property type="match status" value="1"/>
</dbReference>
<protein>
    <submittedName>
        <fullName evidence="5">Choline kinase</fullName>
    </submittedName>
</protein>
<keyword evidence="2" id="KW-0548">Nucleotidyltransferase</keyword>
<dbReference type="PANTHER" id="PTHR43584">
    <property type="entry name" value="NUCLEOTIDYL TRANSFERASE"/>
    <property type="match status" value="1"/>
</dbReference>
<dbReference type="GO" id="GO:0016301">
    <property type="term" value="F:kinase activity"/>
    <property type="evidence" value="ECO:0007669"/>
    <property type="project" value="UniProtKB-KW"/>
</dbReference>
<dbReference type="SUPFAM" id="SSF53448">
    <property type="entry name" value="Nucleotide-diphospho-sugar transferases"/>
    <property type="match status" value="1"/>
</dbReference>
<gene>
    <name evidence="5" type="ORF">J2W69_000124</name>
</gene>
<dbReference type="Pfam" id="PF12804">
    <property type="entry name" value="NTP_transf_3"/>
    <property type="match status" value="1"/>
</dbReference>
<name>A0ABU1VU32_9GAMM</name>
<feature type="domain" description="MobA-like NTP transferase" evidence="4">
    <location>
        <begin position="7"/>
        <end position="133"/>
    </location>
</feature>